<dbReference type="Pfam" id="PF06414">
    <property type="entry name" value="Zeta_toxin"/>
    <property type="match status" value="1"/>
</dbReference>
<gene>
    <name evidence="4" type="ORF">FKG94_13110</name>
</gene>
<dbReference type="GO" id="GO:0005524">
    <property type="term" value="F:ATP binding"/>
    <property type="evidence" value="ECO:0007669"/>
    <property type="project" value="UniProtKB-KW"/>
</dbReference>
<dbReference type="RefSeq" id="WP_142904799.1">
    <property type="nucleotide sequence ID" value="NZ_ML660094.1"/>
</dbReference>
<comment type="caution">
    <text evidence="4">The sequence shown here is derived from an EMBL/GenBank/DDBJ whole genome shotgun (WGS) entry which is preliminary data.</text>
</comment>
<proteinExistence type="predicted"/>
<keyword evidence="5" id="KW-1185">Reference proteome</keyword>
<dbReference type="PANTHER" id="PTHR39206">
    <property type="entry name" value="SLL8004 PROTEIN"/>
    <property type="match status" value="1"/>
</dbReference>
<evidence type="ECO:0000259" key="3">
    <source>
        <dbReference type="Pfam" id="PF06414"/>
    </source>
</evidence>
<dbReference type="EMBL" id="VHSG01000013">
    <property type="protein sequence ID" value="TQV78020.1"/>
    <property type="molecule type" value="Genomic_DNA"/>
</dbReference>
<dbReference type="SUPFAM" id="SSF52540">
    <property type="entry name" value="P-loop containing nucleoside triphosphate hydrolases"/>
    <property type="match status" value="1"/>
</dbReference>
<evidence type="ECO:0000256" key="1">
    <source>
        <dbReference type="ARBA" id="ARBA00022741"/>
    </source>
</evidence>
<dbReference type="AlphaFoldDB" id="A0A545TLC3"/>
<dbReference type="Proteomes" id="UP000319732">
    <property type="component" value="Unassembled WGS sequence"/>
</dbReference>
<dbReference type="PANTHER" id="PTHR39206:SF1">
    <property type="entry name" value="SLL8004 PROTEIN"/>
    <property type="match status" value="1"/>
</dbReference>
<protein>
    <submittedName>
        <fullName evidence="4">AAA family ATPase</fullName>
    </submittedName>
</protein>
<accession>A0A545TLC3</accession>
<reference evidence="4 5" key="1">
    <citation type="submission" date="2019-06" db="EMBL/GenBank/DDBJ databases">
        <title>Whole genome sequence for Cellvibrionaceae sp. R142.</title>
        <authorList>
            <person name="Wang G."/>
        </authorList>
    </citation>
    <scope>NUCLEOTIDE SEQUENCE [LARGE SCALE GENOMIC DNA]</scope>
    <source>
        <strain evidence="4 5">R142</strain>
    </source>
</reference>
<sequence>MSKPLFFLVAGPNGAGKSTFTSDYRRHYPFLTVVDPDAIAKELTGSSATINRVAAQAGRESIKLVREFIHTRNSFLAESTISGRHYLNYAKQAQKAGFRTILIYIALETPELSAQRVRDRVAKGGHDIPLKDIFRRHPKSLENLKSYIKAFNIAHIYDNSVDRQWVAGYRNGLLHKKAQSIPPWLSRLLHI</sequence>
<evidence type="ECO:0000256" key="2">
    <source>
        <dbReference type="ARBA" id="ARBA00022840"/>
    </source>
</evidence>
<dbReference type="InterPro" id="IPR027417">
    <property type="entry name" value="P-loop_NTPase"/>
</dbReference>
<keyword evidence="1" id="KW-0547">Nucleotide-binding</keyword>
<evidence type="ECO:0000313" key="4">
    <source>
        <dbReference type="EMBL" id="TQV78020.1"/>
    </source>
</evidence>
<organism evidence="4 5">
    <name type="scientific">Exilibacterium tricleocarpae</name>
    <dbReference type="NCBI Taxonomy" id="2591008"/>
    <lineage>
        <taxon>Bacteria</taxon>
        <taxon>Pseudomonadati</taxon>
        <taxon>Pseudomonadota</taxon>
        <taxon>Gammaproteobacteria</taxon>
        <taxon>Cellvibrionales</taxon>
        <taxon>Cellvibrionaceae</taxon>
        <taxon>Exilibacterium</taxon>
    </lineage>
</organism>
<dbReference type="InterPro" id="IPR010488">
    <property type="entry name" value="Zeta_toxin_domain"/>
</dbReference>
<name>A0A545TLC3_9GAMM</name>
<evidence type="ECO:0000313" key="5">
    <source>
        <dbReference type="Proteomes" id="UP000319732"/>
    </source>
</evidence>
<dbReference type="GO" id="GO:0016301">
    <property type="term" value="F:kinase activity"/>
    <property type="evidence" value="ECO:0007669"/>
    <property type="project" value="InterPro"/>
</dbReference>
<dbReference type="Gene3D" id="3.40.50.300">
    <property type="entry name" value="P-loop containing nucleotide triphosphate hydrolases"/>
    <property type="match status" value="1"/>
</dbReference>
<dbReference type="OrthoDB" id="9791543at2"/>
<keyword evidence="2" id="KW-0067">ATP-binding</keyword>
<feature type="domain" description="Zeta toxin" evidence="3">
    <location>
        <begin position="2"/>
        <end position="151"/>
    </location>
</feature>